<protein>
    <submittedName>
        <fullName evidence="1">DUF2993 domain-containing protein</fullName>
    </submittedName>
</protein>
<accession>A0A418Q639</accession>
<dbReference type="EMBL" id="QXJK01000008">
    <property type="protein sequence ID" value="RIX34246.1"/>
    <property type="molecule type" value="Genomic_DNA"/>
</dbReference>
<keyword evidence="2" id="KW-1185">Reference proteome</keyword>
<proteinExistence type="predicted"/>
<evidence type="ECO:0000313" key="1">
    <source>
        <dbReference type="EMBL" id="RIX34246.1"/>
    </source>
</evidence>
<name>A0A418Q639_9CORY</name>
<comment type="caution">
    <text evidence="1">The sequence shown here is derived from an EMBL/GenBank/DDBJ whole genome shotgun (WGS) entry which is preliminary data.</text>
</comment>
<dbReference type="Pfam" id="PF11209">
    <property type="entry name" value="LmeA"/>
    <property type="match status" value="1"/>
</dbReference>
<dbReference type="AlphaFoldDB" id="A0A418Q639"/>
<dbReference type="Proteomes" id="UP000285278">
    <property type="component" value="Unassembled WGS sequence"/>
</dbReference>
<dbReference type="InterPro" id="IPR021373">
    <property type="entry name" value="DUF2993"/>
</dbReference>
<gene>
    <name evidence="1" type="ORF">D3M95_07915</name>
</gene>
<dbReference type="STRING" id="1451189.CFAL_02275"/>
<organism evidence="1 2">
    <name type="scientific">Corynebacterium falsenii</name>
    <dbReference type="NCBI Taxonomy" id="108486"/>
    <lineage>
        <taxon>Bacteria</taxon>
        <taxon>Bacillati</taxon>
        <taxon>Actinomycetota</taxon>
        <taxon>Actinomycetes</taxon>
        <taxon>Mycobacteriales</taxon>
        <taxon>Corynebacteriaceae</taxon>
        <taxon>Corynebacterium</taxon>
    </lineage>
</organism>
<dbReference type="OrthoDB" id="4417239at2"/>
<dbReference type="RefSeq" id="WP_025402115.1">
    <property type="nucleotide sequence ID" value="NZ_CBCRUA010000010.1"/>
</dbReference>
<sequence length="271" mass="29753">MKKFAVRGSIALVVLFFIALVADSLVAARAEHRISQNIYQHSNLATPPRVQVAGFPYTAAIFTHEMQAVTVNATDVNVPGYGLMSVYTSAQYVTVSAKDVFQGDITDAPARKVFTRLQLDGVLLGNRMHINELLIQNKDDISPRGGWETESIFEGTPDGFSKPATVEMKLRVKDGNVILSPTRILKGPTDRSEHAKLVSEDKLPADIAHSIKKTFSLTLKGDDLPLPNNPVRVYVAGGSMFVESEQFYTRVSITDLTPTAQPLREEDRPGL</sequence>
<evidence type="ECO:0000313" key="2">
    <source>
        <dbReference type="Proteomes" id="UP000285278"/>
    </source>
</evidence>
<reference evidence="1 2" key="1">
    <citation type="submission" date="2018-09" db="EMBL/GenBank/DDBJ databases">
        <title>Optimization and identification of Corynebacterium falsenii FN1-14 from fish paste.</title>
        <authorList>
            <person name="Daroonpunt R."/>
            <person name="Tanasupawat S."/>
        </authorList>
    </citation>
    <scope>NUCLEOTIDE SEQUENCE [LARGE SCALE GENOMIC DNA]</scope>
    <source>
        <strain evidence="1 2">FN1-14</strain>
    </source>
</reference>